<gene>
    <name evidence="4" type="ORF">ACFQE5_19675</name>
</gene>
<dbReference type="InterPro" id="IPR029069">
    <property type="entry name" value="HotDog_dom_sf"/>
</dbReference>
<keyword evidence="5" id="KW-1185">Reference proteome</keyword>
<dbReference type="RefSeq" id="WP_379587086.1">
    <property type="nucleotide sequence ID" value="NZ_JBHSQW010000039.1"/>
</dbReference>
<protein>
    <submittedName>
        <fullName evidence="4">Acyl-CoA thioesterase</fullName>
        <ecNumber evidence="4">3.1.2.-</ecNumber>
    </submittedName>
</protein>
<evidence type="ECO:0000256" key="1">
    <source>
        <dbReference type="ARBA" id="ARBA00005953"/>
    </source>
</evidence>
<dbReference type="EMBL" id="JBHSQW010000039">
    <property type="protein sequence ID" value="MFC5996427.1"/>
    <property type="molecule type" value="Genomic_DNA"/>
</dbReference>
<proteinExistence type="inferred from homology"/>
<organism evidence="4 5">
    <name type="scientific">Pseudonocardia hispaniensis</name>
    <dbReference type="NCBI Taxonomy" id="904933"/>
    <lineage>
        <taxon>Bacteria</taxon>
        <taxon>Bacillati</taxon>
        <taxon>Actinomycetota</taxon>
        <taxon>Actinomycetes</taxon>
        <taxon>Pseudonocardiales</taxon>
        <taxon>Pseudonocardiaceae</taxon>
        <taxon>Pseudonocardia</taxon>
    </lineage>
</organism>
<comment type="caution">
    <text evidence="4">The sequence shown here is derived from an EMBL/GenBank/DDBJ whole genome shotgun (WGS) entry which is preliminary data.</text>
</comment>
<evidence type="ECO:0000259" key="3">
    <source>
        <dbReference type="Pfam" id="PF20791"/>
    </source>
</evidence>
<name>A0ABW1J7M4_9PSEU</name>
<dbReference type="SUPFAM" id="SSF54637">
    <property type="entry name" value="Thioesterase/thiol ester dehydrase-isomerase"/>
    <property type="match status" value="2"/>
</dbReference>
<feature type="domain" description="Acyl-ACP thioesterase-like C-terminal" evidence="3">
    <location>
        <begin position="171"/>
        <end position="203"/>
    </location>
</feature>
<accession>A0ABW1J7M4</accession>
<dbReference type="EC" id="3.1.2.-" evidence="4"/>
<evidence type="ECO:0000313" key="4">
    <source>
        <dbReference type="EMBL" id="MFC5996427.1"/>
    </source>
</evidence>
<reference evidence="5" key="1">
    <citation type="journal article" date="2019" name="Int. J. Syst. Evol. Microbiol.">
        <title>The Global Catalogue of Microorganisms (GCM) 10K type strain sequencing project: providing services to taxonomists for standard genome sequencing and annotation.</title>
        <authorList>
            <consortium name="The Broad Institute Genomics Platform"/>
            <consortium name="The Broad Institute Genome Sequencing Center for Infectious Disease"/>
            <person name="Wu L."/>
            <person name="Ma J."/>
        </authorList>
    </citation>
    <scope>NUCLEOTIDE SEQUENCE [LARGE SCALE GENOMIC DNA]</scope>
    <source>
        <strain evidence="5">CCM 8391</strain>
    </source>
</reference>
<keyword evidence="2 4" id="KW-0378">Hydrolase</keyword>
<dbReference type="InterPro" id="IPR049427">
    <property type="entry name" value="Acyl-ACP_TE_C"/>
</dbReference>
<dbReference type="InterPro" id="IPR050563">
    <property type="entry name" value="4-hydroxybenzoyl-CoA_TE"/>
</dbReference>
<dbReference type="Gene3D" id="3.10.129.10">
    <property type="entry name" value="Hotdog Thioesterase"/>
    <property type="match status" value="2"/>
</dbReference>
<dbReference type="PANTHER" id="PTHR31793:SF27">
    <property type="entry name" value="NOVEL THIOESTERASE SUPERFAMILY DOMAIN AND SAPOSIN A-TYPE DOMAIN CONTAINING PROTEIN (0610012H03RIK)"/>
    <property type="match status" value="1"/>
</dbReference>
<dbReference type="CDD" id="cd00586">
    <property type="entry name" value="4HBT"/>
    <property type="match status" value="1"/>
</dbReference>
<dbReference type="PANTHER" id="PTHR31793">
    <property type="entry name" value="4-HYDROXYBENZOYL-COA THIOESTERASE FAMILY MEMBER"/>
    <property type="match status" value="1"/>
</dbReference>
<sequence length="296" mass="32686">MPRVALARTDPSRFRISQYPVLFDRQPRYHDLDPSRRIGRGALIRWFEDARVAVEHQAGVDFGARSAGVRRLLASVRLDVRAPLRWMRSYRVGIGVSRIGTSSFDYSYGVFTDDGCVAVGESVSVHVTDAGPSPLPPAVRQRLQELTVPAIRVGRVEQDPARLVREAYPFRLDVRTRFTDLDTNRHANNVALAGWYLDALAELHLDVLGYPLGGPLDGLSPSSLSVQYLAEVVYPAVYELRVGVIDVDETSVRYGCGLFLGPRCVGLADAVGAHAAAADGNRIELASALQKYRMRR</sequence>
<dbReference type="Pfam" id="PF20791">
    <property type="entry name" value="Acyl-ACP_TE_C"/>
    <property type="match status" value="1"/>
</dbReference>
<dbReference type="Pfam" id="PF13279">
    <property type="entry name" value="4HBT_2"/>
    <property type="match status" value="1"/>
</dbReference>
<evidence type="ECO:0000313" key="5">
    <source>
        <dbReference type="Proteomes" id="UP001596302"/>
    </source>
</evidence>
<dbReference type="GO" id="GO:0016787">
    <property type="term" value="F:hydrolase activity"/>
    <property type="evidence" value="ECO:0007669"/>
    <property type="project" value="UniProtKB-KW"/>
</dbReference>
<evidence type="ECO:0000256" key="2">
    <source>
        <dbReference type="ARBA" id="ARBA00022801"/>
    </source>
</evidence>
<comment type="similarity">
    <text evidence="1">Belongs to the 4-hydroxybenzoyl-CoA thioesterase family.</text>
</comment>
<dbReference type="Proteomes" id="UP001596302">
    <property type="component" value="Unassembled WGS sequence"/>
</dbReference>